<evidence type="ECO:0000313" key="2">
    <source>
        <dbReference type="EMBL" id="MDT0300825.1"/>
    </source>
</evidence>
<sequence>MSEPTVDSEGGDRGDPDGGYGVLLVRTPAPVFIGECGDDVTTIQPHGLGDVDDDRVFADVPVLLEEGAEHRVGVRVAHAAFRPNCRIRNALSLRGCGETVGSETSTHPPRHRIDGRVPHPGQVAVLGPERGQRIRPQLEGPHVDLHVASSPEFPTASPMRKQNGHT</sequence>
<comment type="caution">
    <text evidence="2">The sequence shown here is derived from an EMBL/GenBank/DDBJ whole genome shotgun (WGS) entry which is preliminary data.</text>
</comment>
<dbReference type="Proteomes" id="UP001183226">
    <property type="component" value="Unassembled WGS sequence"/>
</dbReference>
<accession>A0ABU2KNI2</accession>
<organism evidence="2 3">
    <name type="scientific">Streptomonospora wellingtoniae</name>
    <dbReference type="NCBI Taxonomy" id="3075544"/>
    <lineage>
        <taxon>Bacteria</taxon>
        <taxon>Bacillati</taxon>
        <taxon>Actinomycetota</taxon>
        <taxon>Actinomycetes</taxon>
        <taxon>Streptosporangiales</taxon>
        <taxon>Nocardiopsidaceae</taxon>
        <taxon>Streptomonospora</taxon>
    </lineage>
</organism>
<evidence type="ECO:0000313" key="3">
    <source>
        <dbReference type="Proteomes" id="UP001183226"/>
    </source>
</evidence>
<evidence type="ECO:0000256" key="1">
    <source>
        <dbReference type="SAM" id="MobiDB-lite"/>
    </source>
</evidence>
<proteinExistence type="predicted"/>
<protein>
    <submittedName>
        <fullName evidence="2">Uncharacterized protein</fullName>
    </submittedName>
</protein>
<name>A0ABU2KNI2_9ACTN</name>
<dbReference type="EMBL" id="JAVREK010000001">
    <property type="protein sequence ID" value="MDT0300825.1"/>
    <property type="molecule type" value="Genomic_DNA"/>
</dbReference>
<feature type="region of interest" description="Disordered" evidence="1">
    <location>
        <begin position="99"/>
        <end position="119"/>
    </location>
</feature>
<gene>
    <name evidence="2" type="ORF">RM446_01710</name>
</gene>
<feature type="region of interest" description="Disordered" evidence="1">
    <location>
        <begin position="1"/>
        <end position="21"/>
    </location>
</feature>
<feature type="region of interest" description="Disordered" evidence="1">
    <location>
        <begin position="147"/>
        <end position="166"/>
    </location>
</feature>
<reference evidence="3" key="1">
    <citation type="submission" date="2023-07" db="EMBL/GenBank/DDBJ databases">
        <title>30 novel species of actinomycetes from the DSMZ collection.</title>
        <authorList>
            <person name="Nouioui I."/>
        </authorList>
    </citation>
    <scope>NUCLEOTIDE SEQUENCE [LARGE SCALE GENOMIC DNA]</scope>
    <source>
        <strain evidence="3">DSM 45055</strain>
    </source>
</reference>
<keyword evidence="3" id="KW-1185">Reference proteome</keyword>